<organism evidence="1 2">
    <name type="scientific">Trifolium medium</name>
    <dbReference type="NCBI Taxonomy" id="97028"/>
    <lineage>
        <taxon>Eukaryota</taxon>
        <taxon>Viridiplantae</taxon>
        <taxon>Streptophyta</taxon>
        <taxon>Embryophyta</taxon>
        <taxon>Tracheophyta</taxon>
        <taxon>Spermatophyta</taxon>
        <taxon>Magnoliopsida</taxon>
        <taxon>eudicotyledons</taxon>
        <taxon>Gunneridae</taxon>
        <taxon>Pentapetalae</taxon>
        <taxon>rosids</taxon>
        <taxon>fabids</taxon>
        <taxon>Fabales</taxon>
        <taxon>Fabaceae</taxon>
        <taxon>Papilionoideae</taxon>
        <taxon>50 kb inversion clade</taxon>
        <taxon>NPAAA clade</taxon>
        <taxon>Hologalegina</taxon>
        <taxon>IRL clade</taxon>
        <taxon>Trifolieae</taxon>
        <taxon>Trifolium</taxon>
    </lineage>
</organism>
<sequence>MFNVFEAMKSHDEEEPQCYRVEIIEVIEDECKVQPPSLSVERVIVDSIDEQEAEWNREIEIFLQQLE</sequence>
<dbReference type="AlphaFoldDB" id="A0A392UQ23"/>
<proteinExistence type="predicted"/>
<dbReference type="Proteomes" id="UP000265520">
    <property type="component" value="Unassembled WGS sequence"/>
</dbReference>
<keyword evidence="2" id="KW-1185">Reference proteome</keyword>
<reference evidence="1 2" key="1">
    <citation type="journal article" date="2018" name="Front. Plant Sci.">
        <title>Red Clover (Trifolium pratense) and Zigzag Clover (T. medium) - A Picture of Genomic Similarities and Differences.</title>
        <authorList>
            <person name="Dluhosova J."/>
            <person name="Istvanek J."/>
            <person name="Nedelnik J."/>
            <person name="Repkova J."/>
        </authorList>
    </citation>
    <scope>NUCLEOTIDE SEQUENCE [LARGE SCALE GENOMIC DNA]</scope>
    <source>
        <strain evidence="2">cv. 10/8</strain>
        <tissue evidence="1">Leaf</tissue>
    </source>
</reference>
<evidence type="ECO:0000313" key="2">
    <source>
        <dbReference type="Proteomes" id="UP000265520"/>
    </source>
</evidence>
<feature type="non-terminal residue" evidence="1">
    <location>
        <position position="67"/>
    </location>
</feature>
<protein>
    <submittedName>
        <fullName evidence="1">Uncharacterized protein</fullName>
    </submittedName>
</protein>
<evidence type="ECO:0000313" key="1">
    <source>
        <dbReference type="EMBL" id="MCI74744.1"/>
    </source>
</evidence>
<accession>A0A392UQ23</accession>
<name>A0A392UQ23_9FABA</name>
<dbReference type="EMBL" id="LXQA010866914">
    <property type="protein sequence ID" value="MCI74744.1"/>
    <property type="molecule type" value="Genomic_DNA"/>
</dbReference>
<comment type="caution">
    <text evidence="1">The sequence shown here is derived from an EMBL/GenBank/DDBJ whole genome shotgun (WGS) entry which is preliminary data.</text>
</comment>